<name>A0A0C3JBB1_PISTI</name>
<dbReference type="InterPro" id="IPR001878">
    <property type="entry name" value="Znf_CCHC"/>
</dbReference>
<dbReference type="EMBL" id="KN832081">
    <property type="protein sequence ID" value="KIN94961.1"/>
    <property type="molecule type" value="Genomic_DNA"/>
</dbReference>
<dbReference type="AlphaFoldDB" id="A0A0C3JBB1"/>
<keyword evidence="4" id="KW-1185">Reference proteome</keyword>
<evidence type="ECO:0000313" key="4">
    <source>
        <dbReference type="Proteomes" id="UP000054217"/>
    </source>
</evidence>
<reference evidence="3 4" key="1">
    <citation type="submission" date="2014-04" db="EMBL/GenBank/DDBJ databases">
        <authorList>
            <consortium name="DOE Joint Genome Institute"/>
            <person name="Kuo A."/>
            <person name="Kohler A."/>
            <person name="Costa M.D."/>
            <person name="Nagy L.G."/>
            <person name="Floudas D."/>
            <person name="Copeland A."/>
            <person name="Barry K.W."/>
            <person name="Cichocki N."/>
            <person name="Veneault-Fourrey C."/>
            <person name="LaButti K."/>
            <person name="Lindquist E.A."/>
            <person name="Lipzen A."/>
            <person name="Lundell T."/>
            <person name="Morin E."/>
            <person name="Murat C."/>
            <person name="Sun H."/>
            <person name="Tunlid A."/>
            <person name="Henrissat B."/>
            <person name="Grigoriev I.V."/>
            <person name="Hibbett D.S."/>
            <person name="Martin F."/>
            <person name="Nordberg H.P."/>
            <person name="Cantor M.N."/>
            <person name="Hua S.X."/>
        </authorList>
    </citation>
    <scope>NUCLEOTIDE SEQUENCE [LARGE SCALE GENOMIC DNA]</scope>
    <source>
        <strain evidence="3 4">Marx 270</strain>
    </source>
</reference>
<feature type="non-terminal residue" evidence="3">
    <location>
        <position position="1"/>
    </location>
</feature>
<dbReference type="HOGENOM" id="CLU_083074_0_0_1"/>
<protein>
    <recommendedName>
        <fullName evidence="2">CCHC-type domain-containing protein</fullName>
    </recommendedName>
</protein>
<reference evidence="4" key="2">
    <citation type="submission" date="2015-01" db="EMBL/GenBank/DDBJ databases">
        <title>Evolutionary Origins and Diversification of the Mycorrhizal Mutualists.</title>
        <authorList>
            <consortium name="DOE Joint Genome Institute"/>
            <consortium name="Mycorrhizal Genomics Consortium"/>
            <person name="Kohler A."/>
            <person name="Kuo A."/>
            <person name="Nagy L.G."/>
            <person name="Floudas D."/>
            <person name="Copeland A."/>
            <person name="Barry K.W."/>
            <person name="Cichocki N."/>
            <person name="Veneault-Fourrey C."/>
            <person name="LaButti K."/>
            <person name="Lindquist E.A."/>
            <person name="Lipzen A."/>
            <person name="Lundell T."/>
            <person name="Morin E."/>
            <person name="Murat C."/>
            <person name="Riley R."/>
            <person name="Ohm R."/>
            <person name="Sun H."/>
            <person name="Tunlid A."/>
            <person name="Henrissat B."/>
            <person name="Grigoriev I.V."/>
            <person name="Hibbett D.S."/>
            <person name="Martin F."/>
        </authorList>
    </citation>
    <scope>NUCLEOTIDE SEQUENCE [LARGE SCALE GENOMIC DNA]</scope>
    <source>
        <strain evidence="4">Marx 270</strain>
    </source>
</reference>
<dbReference type="InParanoid" id="A0A0C3JBB1"/>
<accession>A0A0C3JBB1</accession>
<dbReference type="PROSITE" id="PS50158">
    <property type="entry name" value="ZF_CCHC"/>
    <property type="match status" value="1"/>
</dbReference>
<keyword evidence="1" id="KW-0479">Metal-binding</keyword>
<keyword evidence="1" id="KW-0862">Zinc</keyword>
<organism evidence="3 4">
    <name type="scientific">Pisolithus tinctorius Marx 270</name>
    <dbReference type="NCBI Taxonomy" id="870435"/>
    <lineage>
        <taxon>Eukaryota</taxon>
        <taxon>Fungi</taxon>
        <taxon>Dikarya</taxon>
        <taxon>Basidiomycota</taxon>
        <taxon>Agaricomycotina</taxon>
        <taxon>Agaricomycetes</taxon>
        <taxon>Agaricomycetidae</taxon>
        <taxon>Boletales</taxon>
        <taxon>Sclerodermatineae</taxon>
        <taxon>Pisolithaceae</taxon>
        <taxon>Pisolithus</taxon>
    </lineage>
</organism>
<dbReference type="GO" id="GO:0008270">
    <property type="term" value="F:zinc ion binding"/>
    <property type="evidence" value="ECO:0007669"/>
    <property type="project" value="UniProtKB-KW"/>
</dbReference>
<dbReference type="OrthoDB" id="4230923at2759"/>
<evidence type="ECO:0000313" key="3">
    <source>
        <dbReference type="EMBL" id="KIN94961.1"/>
    </source>
</evidence>
<proteinExistence type="predicted"/>
<gene>
    <name evidence="3" type="ORF">M404DRAFT_167068</name>
</gene>
<evidence type="ECO:0000256" key="1">
    <source>
        <dbReference type="PROSITE-ProRule" id="PRU00047"/>
    </source>
</evidence>
<dbReference type="GO" id="GO:0003676">
    <property type="term" value="F:nucleic acid binding"/>
    <property type="evidence" value="ECO:0007669"/>
    <property type="project" value="InterPro"/>
</dbReference>
<evidence type="ECO:0000259" key="2">
    <source>
        <dbReference type="PROSITE" id="PS50158"/>
    </source>
</evidence>
<dbReference type="STRING" id="870435.A0A0C3JBB1"/>
<dbReference type="Proteomes" id="UP000054217">
    <property type="component" value="Unassembled WGS sequence"/>
</dbReference>
<sequence>ILLKLNSQEAAAWIKAAPNKETFLTKLGGEAAIKDWHYNIVIPFLPITTNTKRPETLCDMESANNIPQGLITQIKWIKDLAKCAPNQQVAHTLASLTSPEVTNQLLRDRLYWGFDRLHPHKDKKEPIRCLKCQCIGHLARDCKQMEDTCSICAQAHCMQDCNPTTHYCINCYYHVHRWEGDLFPGISAYSRIN</sequence>
<feature type="domain" description="CCHC-type" evidence="2">
    <location>
        <begin position="128"/>
        <end position="144"/>
    </location>
</feature>
<keyword evidence="1" id="KW-0863">Zinc-finger</keyword>